<accession>A0AA41QCY6</accession>
<organism evidence="2 3">
    <name type="scientific">Antribacter soli</name>
    <dbReference type="NCBI Taxonomy" id="2910976"/>
    <lineage>
        <taxon>Bacteria</taxon>
        <taxon>Bacillati</taxon>
        <taxon>Actinomycetota</taxon>
        <taxon>Actinomycetes</taxon>
        <taxon>Micrococcales</taxon>
        <taxon>Promicromonosporaceae</taxon>
        <taxon>Antribacter</taxon>
    </lineage>
</organism>
<dbReference type="RefSeq" id="WP_236088618.1">
    <property type="nucleotide sequence ID" value="NZ_JAKGSG010000025.1"/>
</dbReference>
<dbReference type="PROSITE" id="PS51186">
    <property type="entry name" value="GNAT"/>
    <property type="match status" value="1"/>
</dbReference>
<dbReference type="InterPro" id="IPR016181">
    <property type="entry name" value="Acyl_CoA_acyltransferase"/>
</dbReference>
<keyword evidence="3" id="KW-1185">Reference proteome</keyword>
<dbReference type="Proteomes" id="UP001165405">
    <property type="component" value="Unassembled WGS sequence"/>
</dbReference>
<proteinExistence type="predicted"/>
<evidence type="ECO:0000313" key="2">
    <source>
        <dbReference type="EMBL" id="MCF4120847.1"/>
    </source>
</evidence>
<dbReference type="SUPFAM" id="SSF55729">
    <property type="entry name" value="Acyl-CoA N-acyltransferases (Nat)"/>
    <property type="match status" value="1"/>
</dbReference>
<gene>
    <name evidence="2" type="ORF">L1785_07630</name>
</gene>
<sequence length="233" mass="25033">MTDDVVQPTIRPYRPGDRDAVAEICVRTAAGGGDARGLYSDDLLMPEVYALPYVDHSPELAWVVVAPDVGAARDADPAAETLSVADGRMVGYVIGVADTVEFAVWWAREWAPGFVARHPAPGVPTGRDPRYKEADLLRDGADATRLTRGLTPEELAAYPAHLHIDLLPEAQRLGLGGRLLDTLREGLAARGVPGVHLGMDPANVGARSFYDRYGFAELPSHRPHSPLLGIKTA</sequence>
<dbReference type="InterPro" id="IPR000182">
    <property type="entry name" value="GNAT_dom"/>
</dbReference>
<protein>
    <submittedName>
        <fullName evidence="2">GNAT family N-acetyltransferase</fullName>
    </submittedName>
</protein>
<dbReference type="AlphaFoldDB" id="A0AA41QCY6"/>
<dbReference type="Pfam" id="PF00583">
    <property type="entry name" value="Acetyltransf_1"/>
    <property type="match status" value="1"/>
</dbReference>
<evidence type="ECO:0000313" key="3">
    <source>
        <dbReference type="Proteomes" id="UP001165405"/>
    </source>
</evidence>
<dbReference type="GO" id="GO:0016747">
    <property type="term" value="F:acyltransferase activity, transferring groups other than amino-acyl groups"/>
    <property type="evidence" value="ECO:0007669"/>
    <property type="project" value="InterPro"/>
</dbReference>
<comment type="caution">
    <text evidence="2">The sequence shown here is derived from an EMBL/GenBank/DDBJ whole genome shotgun (WGS) entry which is preliminary data.</text>
</comment>
<evidence type="ECO:0000259" key="1">
    <source>
        <dbReference type="PROSITE" id="PS51186"/>
    </source>
</evidence>
<feature type="domain" description="N-acetyltransferase" evidence="1">
    <location>
        <begin position="168"/>
        <end position="233"/>
    </location>
</feature>
<dbReference type="Gene3D" id="3.40.630.30">
    <property type="match status" value="1"/>
</dbReference>
<dbReference type="EMBL" id="JAKGSG010000025">
    <property type="protein sequence ID" value="MCF4120847.1"/>
    <property type="molecule type" value="Genomic_DNA"/>
</dbReference>
<reference evidence="2" key="1">
    <citation type="submission" date="2022-01" db="EMBL/GenBank/DDBJ databases">
        <title>Antribacter sp. nov., isolated from Guizhou of China.</title>
        <authorList>
            <person name="Chengliang C."/>
            <person name="Ya Z."/>
        </authorList>
    </citation>
    <scope>NUCLEOTIDE SEQUENCE</scope>
    <source>
        <strain evidence="2">KLBMP 9083</strain>
    </source>
</reference>
<name>A0AA41QCY6_9MICO</name>